<evidence type="ECO:0000313" key="2">
    <source>
        <dbReference type="EMBL" id="TDC08368.1"/>
    </source>
</evidence>
<name>A0A4R4NGI4_9ACTN</name>
<feature type="region of interest" description="Disordered" evidence="1">
    <location>
        <begin position="256"/>
        <end position="281"/>
    </location>
</feature>
<dbReference type="RefSeq" id="WP_131943725.1">
    <property type="nucleotide sequence ID" value="NZ_BAAAMX010000003.1"/>
</dbReference>
<dbReference type="Proteomes" id="UP000295431">
    <property type="component" value="Unassembled WGS sequence"/>
</dbReference>
<keyword evidence="3" id="KW-1185">Reference proteome</keyword>
<gene>
    <name evidence="2" type="ORF">E1284_31085</name>
</gene>
<reference evidence="2 3" key="1">
    <citation type="submission" date="2019-03" db="EMBL/GenBank/DDBJ databases">
        <title>Draft genome sequences of novel Actinobacteria.</title>
        <authorList>
            <person name="Sahin N."/>
            <person name="Ay H."/>
            <person name="Saygin H."/>
        </authorList>
    </citation>
    <scope>NUCLEOTIDE SEQUENCE [LARGE SCALE GENOMIC DNA]</scope>
    <source>
        <strain evidence="2 3">DSM 45347</strain>
    </source>
</reference>
<sequence length="281" mass="30880">MTSVGNQDESGDGGAHRDAEGAMGRLHELRLRRWHTDRPPLATIDEAAAFIDDVGLALLFGDAGATFPALREAARDDASPRLAAGWGADLDRMWTWKDELPALGRAWVGRFVLGRQSLLSPRLLALLLPCPREGDPVPDLSAAARRVLDRIEADGPTSMRMIRQDYGLNSRAAQKVLDELGRALLVTNYGTVQDGPGWPSCVVEVTSRAFPDPDPRPVAERRGDAALMLLDALVEADARQLSRAFRWPRREAEDVLERLTGTGRAEPVAEGRYRPRRPAPR</sequence>
<organism evidence="2 3">
    <name type="scientific">Actinomadura bangladeshensis</name>
    <dbReference type="NCBI Taxonomy" id="453573"/>
    <lineage>
        <taxon>Bacteria</taxon>
        <taxon>Bacillati</taxon>
        <taxon>Actinomycetota</taxon>
        <taxon>Actinomycetes</taxon>
        <taxon>Streptosporangiales</taxon>
        <taxon>Thermomonosporaceae</taxon>
        <taxon>Actinomadura</taxon>
    </lineage>
</organism>
<accession>A0A4R4NGI4</accession>
<proteinExistence type="predicted"/>
<dbReference type="OrthoDB" id="3348334at2"/>
<comment type="caution">
    <text evidence="2">The sequence shown here is derived from an EMBL/GenBank/DDBJ whole genome shotgun (WGS) entry which is preliminary data.</text>
</comment>
<dbReference type="InterPro" id="IPR056298">
    <property type="entry name" value="AlkZ-rel"/>
</dbReference>
<protein>
    <recommendedName>
        <fullName evidence="4">Winged helix DNA-binding domain-containing protein</fullName>
    </recommendedName>
</protein>
<dbReference type="EMBL" id="SMJW01000219">
    <property type="protein sequence ID" value="TDC08368.1"/>
    <property type="molecule type" value="Genomic_DNA"/>
</dbReference>
<dbReference type="AlphaFoldDB" id="A0A4R4NGI4"/>
<dbReference type="Pfam" id="PF24741">
    <property type="entry name" value="AlkZ-rel"/>
    <property type="match status" value="1"/>
</dbReference>
<evidence type="ECO:0000313" key="3">
    <source>
        <dbReference type="Proteomes" id="UP000295431"/>
    </source>
</evidence>
<evidence type="ECO:0008006" key="4">
    <source>
        <dbReference type="Google" id="ProtNLM"/>
    </source>
</evidence>
<evidence type="ECO:0000256" key="1">
    <source>
        <dbReference type="SAM" id="MobiDB-lite"/>
    </source>
</evidence>